<comment type="caution">
    <text evidence="2">The sequence shown here is derived from an EMBL/GenBank/DDBJ whole genome shotgun (WGS) entry which is preliminary data.</text>
</comment>
<feature type="region of interest" description="Disordered" evidence="1">
    <location>
        <begin position="54"/>
        <end position="107"/>
    </location>
</feature>
<evidence type="ECO:0000313" key="2">
    <source>
        <dbReference type="EMBL" id="CAD6237226.1"/>
    </source>
</evidence>
<gene>
    <name evidence="2" type="ORF">NCGR_LOCUS24858</name>
</gene>
<sequence>MEIMRTVADQGRALMIPVGDPDEASMLRQHIQRAMHRLRKVAARLGCRRSPDVAVPQQLGAGPSTAHVGGTSSSHGAHGGRTSSSHGAATTAEGGQGHGHYDDEVDEGQGEYYDHEYDEIGMSQLGDAPQGTQGPSGSGRPHRTLRPVDRYTPAYVWTMLDVECVGPYVCTDVE</sequence>
<feature type="compositionally biased region" description="Low complexity" evidence="1">
    <location>
        <begin position="64"/>
        <end position="93"/>
    </location>
</feature>
<dbReference type="Proteomes" id="UP000604825">
    <property type="component" value="Unassembled WGS sequence"/>
</dbReference>
<name>A0A811PAC0_9POAL</name>
<proteinExistence type="predicted"/>
<evidence type="ECO:0000313" key="3">
    <source>
        <dbReference type="Proteomes" id="UP000604825"/>
    </source>
</evidence>
<feature type="region of interest" description="Disordered" evidence="1">
    <location>
        <begin position="123"/>
        <end position="146"/>
    </location>
</feature>
<reference evidence="2" key="1">
    <citation type="submission" date="2020-10" db="EMBL/GenBank/DDBJ databases">
        <authorList>
            <person name="Han B."/>
            <person name="Lu T."/>
            <person name="Zhao Q."/>
            <person name="Huang X."/>
            <person name="Zhao Y."/>
        </authorList>
    </citation>
    <scope>NUCLEOTIDE SEQUENCE</scope>
</reference>
<dbReference type="AlphaFoldDB" id="A0A811PAC0"/>
<keyword evidence="3" id="KW-1185">Reference proteome</keyword>
<organism evidence="2 3">
    <name type="scientific">Miscanthus lutarioriparius</name>
    <dbReference type="NCBI Taxonomy" id="422564"/>
    <lineage>
        <taxon>Eukaryota</taxon>
        <taxon>Viridiplantae</taxon>
        <taxon>Streptophyta</taxon>
        <taxon>Embryophyta</taxon>
        <taxon>Tracheophyta</taxon>
        <taxon>Spermatophyta</taxon>
        <taxon>Magnoliopsida</taxon>
        <taxon>Liliopsida</taxon>
        <taxon>Poales</taxon>
        <taxon>Poaceae</taxon>
        <taxon>PACMAD clade</taxon>
        <taxon>Panicoideae</taxon>
        <taxon>Andropogonodae</taxon>
        <taxon>Andropogoneae</taxon>
        <taxon>Saccharinae</taxon>
        <taxon>Miscanthus</taxon>
    </lineage>
</organism>
<dbReference type="EMBL" id="CAJGYO010000006">
    <property type="protein sequence ID" value="CAD6237226.1"/>
    <property type="molecule type" value="Genomic_DNA"/>
</dbReference>
<accession>A0A811PAC0</accession>
<evidence type="ECO:0000256" key="1">
    <source>
        <dbReference type="SAM" id="MobiDB-lite"/>
    </source>
</evidence>
<protein>
    <submittedName>
        <fullName evidence="2">Uncharacterized protein</fullName>
    </submittedName>
</protein>